<gene>
    <name evidence="3" type="ORF">VHUM_00737</name>
</gene>
<reference evidence="3 4" key="1">
    <citation type="journal article" date="2019" name="PLoS Genet.">
        <title>Convergent evolution of linked mating-type loci in basidiomycete fungi.</title>
        <authorList>
            <person name="Sun S."/>
            <person name="Coelho M.A."/>
            <person name="Heitman J."/>
            <person name="Nowrousian M."/>
        </authorList>
    </citation>
    <scope>NUCLEOTIDE SEQUENCE [LARGE SCALE GENOMIC DNA]</scope>
    <source>
        <strain evidence="3 4">CBS 4282</strain>
    </source>
</reference>
<comment type="caution">
    <text evidence="3">The sequence shown here is derived from an EMBL/GenBank/DDBJ whole genome shotgun (WGS) entry which is preliminary data.</text>
</comment>
<evidence type="ECO:0000256" key="1">
    <source>
        <dbReference type="SAM" id="MobiDB-lite"/>
    </source>
</evidence>
<keyword evidence="2" id="KW-0472">Membrane</keyword>
<feature type="transmembrane region" description="Helical" evidence="2">
    <location>
        <begin position="75"/>
        <end position="99"/>
    </location>
</feature>
<dbReference type="InterPro" id="IPR018811">
    <property type="entry name" value="MRX11"/>
</dbReference>
<evidence type="ECO:0000313" key="3">
    <source>
        <dbReference type="EMBL" id="TXT13370.1"/>
    </source>
</evidence>
<dbReference type="Pfam" id="PF10306">
    <property type="entry name" value="FLILHELTA"/>
    <property type="match status" value="1"/>
</dbReference>
<feature type="region of interest" description="Disordered" evidence="1">
    <location>
        <begin position="15"/>
        <end position="38"/>
    </location>
</feature>
<organism evidence="3 4">
    <name type="scientific">Vanrija humicola</name>
    <name type="common">Yeast</name>
    <name type="synonym">Cryptococcus humicola</name>
    <dbReference type="NCBI Taxonomy" id="5417"/>
    <lineage>
        <taxon>Eukaryota</taxon>
        <taxon>Fungi</taxon>
        <taxon>Dikarya</taxon>
        <taxon>Basidiomycota</taxon>
        <taxon>Agaricomycotina</taxon>
        <taxon>Tremellomycetes</taxon>
        <taxon>Trichosporonales</taxon>
        <taxon>Trichosporonaceae</taxon>
        <taxon>Vanrija</taxon>
    </lineage>
</organism>
<dbReference type="OrthoDB" id="5580261at2759"/>
<dbReference type="GO" id="GO:0005739">
    <property type="term" value="C:mitochondrion"/>
    <property type="evidence" value="ECO:0007669"/>
    <property type="project" value="TreeGrafter"/>
</dbReference>
<dbReference type="Proteomes" id="UP000473826">
    <property type="component" value="Unassembled WGS sequence"/>
</dbReference>
<dbReference type="PANTHER" id="PTHR28002">
    <property type="entry name" value="MIOREX COMPLEX COMPONENT 11"/>
    <property type="match status" value="1"/>
</dbReference>
<accession>A0A7D8Z326</accession>
<evidence type="ECO:0000256" key="2">
    <source>
        <dbReference type="SAM" id="Phobius"/>
    </source>
</evidence>
<protein>
    <submittedName>
        <fullName evidence="3">Uncharacterized protein</fullName>
    </submittedName>
</protein>
<keyword evidence="2" id="KW-1133">Transmembrane helix</keyword>
<proteinExistence type="predicted"/>
<dbReference type="AlphaFoldDB" id="A0A7D8Z326"/>
<sequence>MLPLAATQHQLGRAYTTGQHERPQPTPPAPSSSPTALSPRLQRYAPRLAQLAARTGVPLPSLAVSFLVLHELTAVLPVVLLYYVFSALGAGAAVVAWLAGDKDAAAHWAAEGREGASGTDDGERTWTHKVHEWYREGLGRAERVGRRYGLLGYDKGSKGDGTSAGAGASAAVADAVAAYVVVKALLPLRIAVSVAAAPAFARLALRPWRALTARLRRAPSA</sequence>
<dbReference type="PANTHER" id="PTHR28002:SF1">
    <property type="entry name" value="MIOREX COMPLEX COMPONENT 11"/>
    <property type="match status" value="1"/>
</dbReference>
<keyword evidence="4" id="KW-1185">Reference proteome</keyword>
<dbReference type="EMBL" id="QKWK01000002">
    <property type="protein sequence ID" value="TXT13370.1"/>
    <property type="molecule type" value="Genomic_DNA"/>
</dbReference>
<evidence type="ECO:0000313" key="4">
    <source>
        <dbReference type="Proteomes" id="UP000473826"/>
    </source>
</evidence>
<name>A0A7D8Z326_VANHU</name>
<keyword evidence="2" id="KW-0812">Transmembrane</keyword>